<dbReference type="PANTHER" id="PTHR43567">
    <property type="entry name" value="FLAVOREDOXIN-RELATED-RELATED"/>
    <property type="match status" value="1"/>
</dbReference>
<evidence type="ECO:0000313" key="3">
    <source>
        <dbReference type="EMBL" id="MCF2652302.1"/>
    </source>
</evidence>
<feature type="domain" description="Flavin reductase like" evidence="2">
    <location>
        <begin position="21"/>
        <end position="167"/>
    </location>
</feature>
<reference evidence="3 4" key="1">
    <citation type="submission" date="2020-12" db="EMBL/GenBank/DDBJ databases">
        <title>Whole genome sequences of gut porcine anaerobes.</title>
        <authorList>
            <person name="Kubasova T."/>
            <person name="Jahodarova E."/>
            <person name="Rychlik I."/>
        </authorList>
    </citation>
    <scope>NUCLEOTIDE SEQUENCE [LARGE SCALE GENOMIC DNA]</scope>
    <source>
        <strain evidence="3 4">An867</strain>
    </source>
</reference>
<dbReference type="RefSeq" id="WP_235323362.1">
    <property type="nucleotide sequence ID" value="NZ_JAFBIT010000002.1"/>
</dbReference>
<evidence type="ECO:0000259" key="2">
    <source>
        <dbReference type="Pfam" id="PF01613"/>
    </source>
</evidence>
<gene>
    <name evidence="3" type="ORF">JQM67_06785</name>
</gene>
<dbReference type="InterPro" id="IPR012349">
    <property type="entry name" value="Split_barrel_FMN-bd"/>
</dbReference>
<proteinExistence type="inferred from homology"/>
<dbReference type="Gene3D" id="2.30.110.10">
    <property type="entry name" value="Electron Transport, Fmn-binding Protein, Chain A"/>
    <property type="match status" value="1"/>
</dbReference>
<protein>
    <submittedName>
        <fullName evidence="3">Flavin reductase</fullName>
    </submittedName>
</protein>
<name>A0ABS9CN68_9FIRM</name>
<dbReference type="PANTHER" id="PTHR43567:SF5">
    <property type="entry name" value="HYPOTHETICAL CYTOSOLIC PROTEIN"/>
    <property type="match status" value="1"/>
</dbReference>
<dbReference type="Proteomes" id="UP001299220">
    <property type="component" value="Unassembled WGS sequence"/>
</dbReference>
<organism evidence="3 4">
    <name type="scientific">Anaeromassilibacillus senegalensis</name>
    <dbReference type="NCBI Taxonomy" id="1673717"/>
    <lineage>
        <taxon>Bacteria</taxon>
        <taxon>Bacillati</taxon>
        <taxon>Bacillota</taxon>
        <taxon>Clostridia</taxon>
        <taxon>Eubacteriales</taxon>
        <taxon>Acutalibacteraceae</taxon>
        <taxon>Anaeromassilibacillus</taxon>
    </lineage>
</organism>
<sequence length="168" mass="18974">MAFHSVPFDSLSLNPFTKLGQDWALVTAGDQNDFNTMTVSWGALGFIWGKPTVTIYIRPQRYTKEFLDRGDTFTLSFYPADQKPVLGYLGKASGRDENKVEKSGLTPYFAGGTVCFEEAELVFVCRKLSRTTLSPDGFLDPSIDGRWYPEKDYHDMYIAEITDVLVKD</sequence>
<keyword evidence="4" id="KW-1185">Reference proteome</keyword>
<comment type="caution">
    <text evidence="3">The sequence shown here is derived from an EMBL/GenBank/DDBJ whole genome shotgun (WGS) entry which is preliminary data.</text>
</comment>
<evidence type="ECO:0000313" key="4">
    <source>
        <dbReference type="Proteomes" id="UP001299220"/>
    </source>
</evidence>
<dbReference type="InterPro" id="IPR002563">
    <property type="entry name" value="Flavin_Rdtase-like_dom"/>
</dbReference>
<dbReference type="EMBL" id="JAFBIT010000002">
    <property type="protein sequence ID" value="MCF2652302.1"/>
    <property type="molecule type" value="Genomic_DNA"/>
</dbReference>
<dbReference type="Pfam" id="PF01613">
    <property type="entry name" value="Flavin_Reduct"/>
    <property type="match status" value="1"/>
</dbReference>
<comment type="similarity">
    <text evidence="1">Belongs to the flavoredoxin family.</text>
</comment>
<dbReference type="InterPro" id="IPR052174">
    <property type="entry name" value="Flavoredoxin"/>
</dbReference>
<evidence type="ECO:0000256" key="1">
    <source>
        <dbReference type="ARBA" id="ARBA00038054"/>
    </source>
</evidence>
<accession>A0ABS9CN68</accession>
<dbReference type="SUPFAM" id="SSF50475">
    <property type="entry name" value="FMN-binding split barrel"/>
    <property type="match status" value="1"/>
</dbReference>